<keyword evidence="3" id="KW-1185">Reference proteome</keyword>
<feature type="compositionally biased region" description="Pro residues" evidence="1">
    <location>
        <begin position="51"/>
        <end position="67"/>
    </location>
</feature>
<name>A0A3N4KLA1_9PEZI</name>
<organism evidence="2 3">
    <name type="scientific">Morchella conica CCBAS932</name>
    <dbReference type="NCBI Taxonomy" id="1392247"/>
    <lineage>
        <taxon>Eukaryota</taxon>
        <taxon>Fungi</taxon>
        <taxon>Dikarya</taxon>
        <taxon>Ascomycota</taxon>
        <taxon>Pezizomycotina</taxon>
        <taxon>Pezizomycetes</taxon>
        <taxon>Pezizales</taxon>
        <taxon>Morchellaceae</taxon>
        <taxon>Morchella</taxon>
    </lineage>
</organism>
<dbReference type="EMBL" id="ML119280">
    <property type="protein sequence ID" value="RPB06565.1"/>
    <property type="molecule type" value="Genomic_DNA"/>
</dbReference>
<proteinExistence type="predicted"/>
<dbReference type="InParanoid" id="A0A3N4KLA1"/>
<evidence type="ECO:0000313" key="2">
    <source>
        <dbReference type="EMBL" id="RPB06565.1"/>
    </source>
</evidence>
<accession>A0A3N4KLA1</accession>
<reference evidence="2 3" key="1">
    <citation type="journal article" date="2018" name="Nat. Ecol. Evol.">
        <title>Pezizomycetes genomes reveal the molecular basis of ectomycorrhizal truffle lifestyle.</title>
        <authorList>
            <person name="Murat C."/>
            <person name="Payen T."/>
            <person name="Noel B."/>
            <person name="Kuo A."/>
            <person name="Morin E."/>
            <person name="Chen J."/>
            <person name="Kohler A."/>
            <person name="Krizsan K."/>
            <person name="Balestrini R."/>
            <person name="Da Silva C."/>
            <person name="Montanini B."/>
            <person name="Hainaut M."/>
            <person name="Levati E."/>
            <person name="Barry K.W."/>
            <person name="Belfiori B."/>
            <person name="Cichocki N."/>
            <person name="Clum A."/>
            <person name="Dockter R.B."/>
            <person name="Fauchery L."/>
            <person name="Guy J."/>
            <person name="Iotti M."/>
            <person name="Le Tacon F."/>
            <person name="Lindquist E.A."/>
            <person name="Lipzen A."/>
            <person name="Malagnac F."/>
            <person name="Mello A."/>
            <person name="Molinier V."/>
            <person name="Miyauchi S."/>
            <person name="Poulain J."/>
            <person name="Riccioni C."/>
            <person name="Rubini A."/>
            <person name="Sitrit Y."/>
            <person name="Splivallo R."/>
            <person name="Traeger S."/>
            <person name="Wang M."/>
            <person name="Zifcakova L."/>
            <person name="Wipf D."/>
            <person name="Zambonelli A."/>
            <person name="Paolocci F."/>
            <person name="Nowrousian M."/>
            <person name="Ottonello S."/>
            <person name="Baldrian P."/>
            <person name="Spatafora J.W."/>
            <person name="Henrissat B."/>
            <person name="Nagy L.G."/>
            <person name="Aury J.M."/>
            <person name="Wincker P."/>
            <person name="Grigoriev I.V."/>
            <person name="Bonfante P."/>
            <person name="Martin F.M."/>
        </authorList>
    </citation>
    <scope>NUCLEOTIDE SEQUENCE [LARGE SCALE GENOMIC DNA]</scope>
    <source>
        <strain evidence="2 3">CCBAS932</strain>
    </source>
</reference>
<evidence type="ECO:0000256" key="1">
    <source>
        <dbReference type="SAM" id="MobiDB-lite"/>
    </source>
</evidence>
<feature type="non-terminal residue" evidence="2">
    <location>
        <position position="140"/>
    </location>
</feature>
<dbReference type="AlphaFoldDB" id="A0A3N4KLA1"/>
<sequence length="140" mass="15536">MAPDRRDGWLESYPRLIDRSRLRQDISRAFAEMAPKKAPELTVKSVELPKPAIPASPPPPPPPPPMTQPANTPWSLARTLAAHRPHLRSQQEPILLLNRGVHKNKGNKGGHKLKAGLLSRQSEIAMHLEDVRIRAVSALP</sequence>
<protein>
    <submittedName>
        <fullName evidence="2">Uncharacterized protein</fullName>
    </submittedName>
</protein>
<dbReference type="Proteomes" id="UP000277580">
    <property type="component" value="Unassembled WGS sequence"/>
</dbReference>
<gene>
    <name evidence="2" type="ORF">P167DRAFT_580342</name>
</gene>
<evidence type="ECO:0000313" key="3">
    <source>
        <dbReference type="Proteomes" id="UP000277580"/>
    </source>
</evidence>
<feature type="region of interest" description="Disordered" evidence="1">
    <location>
        <begin position="35"/>
        <end position="74"/>
    </location>
</feature>